<proteinExistence type="predicted"/>
<evidence type="ECO:0000313" key="4">
    <source>
        <dbReference type="Proteomes" id="UP000177791"/>
    </source>
</evidence>
<protein>
    <recommendedName>
        <fullName evidence="2">Rad50/SbcC-type AAA domain-containing protein</fullName>
    </recommendedName>
</protein>
<dbReference type="PANTHER" id="PTHR32114:SF2">
    <property type="entry name" value="ABC TRANSPORTER ABCH.3"/>
    <property type="match status" value="1"/>
</dbReference>
<dbReference type="AlphaFoldDB" id="A0A1G1T1F9"/>
<keyword evidence="4" id="KW-1185">Reference proteome</keyword>
<dbReference type="GO" id="GO:0016887">
    <property type="term" value="F:ATP hydrolysis activity"/>
    <property type="evidence" value="ECO:0007669"/>
    <property type="project" value="InterPro"/>
</dbReference>
<feature type="coiled-coil region" evidence="1">
    <location>
        <begin position="222"/>
        <end position="276"/>
    </location>
</feature>
<evidence type="ECO:0000256" key="1">
    <source>
        <dbReference type="SAM" id="Coils"/>
    </source>
</evidence>
<dbReference type="PANTHER" id="PTHR32114">
    <property type="entry name" value="ABC TRANSPORTER ABCH.3"/>
    <property type="match status" value="1"/>
</dbReference>
<dbReference type="GO" id="GO:0006302">
    <property type="term" value="P:double-strand break repair"/>
    <property type="evidence" value="ECO:0007669"/>
    <property type="project" value="InterPro"/>
</dbReference>
<dbReference type="InterPro" id="IPR038729">
    <property type="entry name" value="Rad50/SbcC_AAA"/>
</dbReference>
<dbReference type="Gene3D" id="3.40.50.300">
    <property type="entry name" value="P-loop containing nucleotide triphosphate hydrolases"/>
    <property type="match status" value="1"/>
</dbReference>
<sequence>MKILRVRFCNLNSLRGEHEVDFGTSPLSDAGLFAITGPTGAGKTTILDAITLALYGQVPRHDGSGPEQVMSHGTGESWAEVEFQASGKVYRAKWGQHRGRRRPENPLQDSKMELSEQVFVDGEATWPFLENLKSRVPAKVAELSGLEYRQFLRSVLLAQGEFTKFLKSSAGERAQLLEKLTDTRKYSDISKAAYERAKLETLRVETLRSGLAGVVLLGPEEVAELEADVQELGRHLQAATAAQQRLAEAQAWRRRLEELAGQQQRSQSRLHELSSEAETLTPVRQRVARHEQALPFQTPWALLRQADEQHQKLGIETERLRLHLPQLQTALTAARAARATAATARDTAVATQKEQEPRLREAEKLDVQVQAAGQQLKKDKEEYDNKNKRCKQLKAAIDTASARLLDLRRQSGQVAEWLTLHLHLEELGDTLPTVAANLQDWEHLRAELGQLLRAEASLQGRLTAAEAAATQGQADAATATQALVAANAQQQTAASSRDQWLTRLQAHEKTLRHQHTDLERAHADLRRLLQTQHLILTHEEARQHLTAGDPCPLCARWSTPSRPGSWA</sequence>
<evidence type="ECO:0000313" key="3">
    <source>
        <dbReference type="EMBL" id="OGX84710.1"/>
    </source>
</evidence>
<accession>A0A1G1T1F9</accession>
<feature type="coiled-coil region" evidence="1">
    <location>
        <begin position="362"/>
        <end position="410"/>
    </location>
</feature>
<dbReference type="Proteomes" id="UP000177791">
    <property type="component" value="Unassembled WGS sequence"/>
</dbReference>
<dbReference type="OrthoDB" id="9795626at2"/>
<feature type="domain" description="Rad50/SbcC-type AAA" evidence="2">
    <location>
        <begin position="5"/>
        <end position="201"/>
    </location>
</feature>
<dbReference type="Pfam" id="PF13476">
    <property type="entry name" value="AAA_23"/>
    <property type="match status" value="1"/>
</dbReference>
<dbReference type="EMBL" id="MDZC01000068">
    <property type="protein sequence ID" value="OGX84710.1"/>
    <property type="molecule type" value="Genomic_DNA"/>
</dbReference>
<keyword evidence="1" id="KW-0175">Coiled coil</keyword>
<gene>
    <name evidence="3" type="ORF">BEN48_02970</name>
</gene>
<dbReference type="RefSeq" id="WP_070734865.1">
    <property type="nucleotide sequence ID" value="NZ_MDZC01000068.1"/>
</dbReference>
<name>A0A1G1T1F9_9BACT</name>
<dbReference type="STRING" id="1908236.BEN48_02970"/>
<organism evidence="3 4">
    <name type="scientific">Hymenobacter glacialis</name>
    <dbReference type="NCBI Taxonomy" id="1908236"/>
    <lineage>
        <taxon>Bacteria</taxon>
        <taxon>Pseudomonadati</taxon>
        <taxon>Bacteroidota</taxon>
        <taxon>Cytophagia</taxon>
        <taxon>Cytophagales</taxon>
        <taxon>Hymenobacteraceae</taxon>
        <taxon>Hymenobacter</taxon>
    </lineage>
</organism>
<evidence type="ECO:0000259" key="2">
    <source>
        <dbReference type="Pfam" id="PF13476"/>
    </source>
</evidence>
<comment type="caution">
    <text evidence="3">The sequence shown here is derived from an EMBL/GenBank/DDBJ whole genome shotgun (WGS) entry which is preliminary data.</text>
</comment>
<dbReference type="SUPFAM" id="SSF52540">
    <property type="entry name" value="P-loop containing nucleoside triphosphate hydrolases"/>
    <property type="match status" value="1"/>
</dbReference>
<reference evidence="3 4" key="1">
    <citation type="submission" date="2016-08" db="EMBL/GenBank/DDBJ databases">
        <title>Hymenobacter coccineus sp. nov., Hymenobacter lapidarius sp. nov. and Hymenobacter glacialis sp. nov., isolated from Antarctic soil.</title>
        <authorList>
            <person name="Sedlacek I."/>
            <person name="Kralova S."/>
            <person name="Kyrova K."/>
            <person name="Maslanova I."/>
            <person name="Stankova E."/>
            <person name="Vrbovska V."/>
            <person name="Nemec M."/>
            <person name="Bartak M."/>
            <person name="Svec P."/>
            <person name="Busse H.-J."/>
            <person name="Pantucek R."/>
        </authorList>
    </citation>
    <scope>NUCLEOTIDE SEQUENCE [LARGE SCALE GENOMIC DNA]</scope>
    <source>
        <strain evidence="3 4">CCM 8648</strain>
    </source>
</reference>
<dbReference type="InterPro" id="IPR027417">
    <property type="entry name" value="P-loop_NTPase"/>
</dbReference>